<dbReference type="OrthoDB" id="9554023at2"/>
<proteinExistence type="predicted"/>
<dbReference type="EMBL" id="LNYL01000043">
    <property type="protein sequence ID" value="KTD25766.1"/>
    <property type="molecule type" value="Genomic_DNA"/>
</dbReference>
<name>A0A0W0W1H6_9GAMM</name>
<gene>
    <name evidence="1" type="ORF">Lmac_1845</name>
</gene>
<comment type="caution">
    <text evidence="1">The sequence shown here is derived from an EMBL/GenBank/DDBJ whole genome shotgun (WGS) entry which is preliminary data.</text>
</comment>
<sequence>MVQNYLPKNQLPSLNNEYVCWLDLMGTKSLMDRSPTTCTIKICQFHLCLSNSKIEGISLYPVMDGAFITTGDQDILRNFLQSVFKSLTNDFINEGQKNKHLYQSIIRACIAYGPLGHGRDIQSPHIPPEYKSSLLFGLPMTQAYSSENKAPPFGIYVHKSARAFSPVNQKPFSTRWLTWFDSNYNPENLIEQIKGFYMWAREMSFCLPFREDTIDTHEKICYQYLNYYKINPQGKKTNEESQS</sequence>
<accession>A0A0W0W1H6</accession>
<evidence type="ECO:0000313" key="1">
    <source>
        <dbReference type="EMBL" id="KTD25766.1"/>
    </source>
</evidence>
<evidence type="ECO:0000313" key="2">
    <source>
        <dbReference type="Proteomes" id="UP000054908"/>
    </source>
</evidence>
<protein>
    <submittedName>
        <fullName evidence="1">Uncharacterized protein</fullName>
    </submittedName>
</protein>
<reference evidence="1 2" key="1">
    <citation type="submission" date="2015-11" db="EMBL/GenBank/DDBJ databases">
        <title>Genomic analysis of 38 Legionella species identifies large and diverse effector repertoires.</title>
        <authorList>
            <person name="Burstein D."/>
            <person name="Amaro F."/>
            <person name="Zusman T."/>
            <person name="Lifshitz Z."/>
            <person name="Cohen O."/>
            <person name="Gilbert J.A."/>
            <person name="Pupko T."/>
            <person name="Shuman H.A."/>
            <person name="Segal G."/>
        </authorList>
    </citation>
    <scope>NUCLEOTIDE SEQUENCE [LARGE SCALE GENOMIC DNA]</scope>
    <source>
        <strain evidence="1 2">PX-1-G2-E2</strain>
    </source>
</reference>
<dbReference type="AlphaFoldDB" id="A0A0W0W1H6"/>
<organism evidence="1 2">
    <name type="scientific">Legionella maceachernii</name>
    <dbReference type="NCBI Taxonomy" id="466"/>
    <lineage>
        <taxon>Bacteria</taxon>
        <taxon>Pseudomonadati</taxon>
        <taxon>Pseudomonadota</taxon>
        <taxon>Gammaproteobacteria</taxon>
        <taxon>Legionellales</taxon>
        <taxon>Legionellaceae</taxon>
        <taxon>Legionella</taxon>
    </lineage>
</organism>
<dbReference type="RefSeq" id="WP_133140948.1">
    <property type="nucleotide sequence ID" value="NZ_CAAAIB010000003.1"/>
</dbReference>
<dbReference type="Proteomes" id="UP000054908">
    <property type="component" value="Unassembled WGS sequence"/>
</dbReference>
<dbReference type="PATRIC" id="fig|466.6.peg.1943"/>
<keyword evidence="2" id="KW-1185">Reference proteome</keyword>